<feature type="region of interest" description="Disordered" evidence="1">
    <location>
        <begin position="83"/>
        <end position="114"/>
    </location>
</feature>
<dbReference type="EMBL" id="ML212498">
    <property type="protein sequence ID" value="TFK78491.1"/>
    <property type="molecule type" value="Genomic_DNA"/>
</dbReference>
<gene>
    <name evidence="2" type="ORF">K466DRAFT_606932</name>
</gene>
<protein>
    <submittedName>
        <fullName evidence="2">Uncharacterized protein</fullName>
    </submittedName>
</protein>
<dbReference type="Proteomes" id="UP000308197">
    <property type="component" value="Unassembled WGS sequence"/>
</dbReference>
<reference evidence="2 3" key="1">
    <citation type="journal article" date="2019" name="Nat. Ecol. Evol.">
        <title>Megaphylogeny resolves global patterns of mushroom evolution.</title>
        <authorList>
            <person name="Varga T."/>
            <person name="Krizsan K."/>
            <person name="Foldi C."/>
            <person name="Dima B."/>
            <person name="Sanchez-Garcia M."/>
            <person name="Sanchez-Ramirez S."/>
            <person name="Szollosi G.J."/>
            <person name="Szarkandi J.G."/>
            <person name="Papp V."/>
            <person name="Albert L."/>
            <person name="Andreopoulos W."/>
            <person name="Angelini C."/>
            <person name="Antonin V."/>
            <person name="Barry K.W."/>
            <person name="Bougher N.L."/>
            <person name="Buchanan P."/>
            <person name="Buyck B."/>
            <person name="Bense V."/>
            <person name="Catcheside P."/>
            <person name="Chovatia M."/>
            <person name="Cooper J."/>
            <person name="Damon W."/>
            <person name="Desjardin D."/>
            <person name="Finy P."/>
            <person name="Geml J."/>
            <person name="Haridas S."/>
            <person name="Hughes K."/>
            <person name="Justo A."/>
            <person name="Karasinski D."/>
            <person name="Kautmanova I."/>
            <person name="Kiss B."/>
            <person name="Kocsube S."/>
            <person name="Kotiranta H."/>
            <person name="LaButti K.M."/>
            <person name="Lechner B.E."/>
            <person name="Liimatainen K."/>
            <person name="Lipzen A."/>
            <person name="Lukacs Z."/>
            <person name="Mihaltcheva S."/>
            <person name="Morgado L.N."/>
            <person name="Niskanen T."/>
            <person name="Noordeloos M.E."/>
            <person name="Ohm R.A."/>
            <person name="Ortiz-Santana B."/>
            <person name="Ovrebo C."/>
            <person name="Racz N."/>
            <person name="Riley R."/>
            <person name="Savchenko A."/>
            <person name="Shiryaev A."/>
            <person name="Soop K."/>
            <person name="Spirin V."/>
            <person name="Szebenyi C."/>
            <person name="Tomsovsky M."/>
            <person name="Tulloss R.E."/>
            <person name="Uehling J."/>
            <person name="Grigoriev I.V."/>
            <person name="Vagvolgyi C."/>
            <person name="Papp T."/>
            <person name="Martin F.M."/>
            <person name="Miettinen O."/>
            <person name="Hibbett D.S."/>
            <person name="Nagy L.G."/>
        </authorList>
    </citation>
    <scope>NUCLEOTIDE SEQUENCE [LARGE SCALE GENOMIC DNA]</scope>
    <source>
        <strain evidence="2 3">HHB13444</strain>
    </source>
</reference>
<organism evidence="2 3">
    <name type="scientific">Polyporus arcularius HHB13444</name>
    <dbReference type="NCBI Taxonomy" id="1314778"/>
    <lineage>
        <taxon>Eukaryota</taxon>
        <taxon>Fungi</taxon>
        <taxon>Dikarya</taxon>
        <taxon>Basidiomycota</taxon>
        <taxon>Agaricomycotina</taxon>
        <taxon>Agaricomycetes</taxon>
        <taxon>Polyporales</taxon>
        <taxon>Polyporaceae</taxon>
        <taxon>Polyporus</taxon>
    </lineage>
</organism>
<proteinExistence type="predicted"/>
<dbReference type="InParanoid" id="A0A5C3NL95"/>
<keyword evidence="3" id="KW-1185">Reference proteome</keyword>
<evidence type="ECO:0000313" key="2">
    <source>
        <dbReference type="EMBL" id="TFK78491.1"/>
    </source>
</evidence>
<dbReference type="AlphaFoldDB" id="A0A5C3NL95"/>
<accession>A0A5C3NL95</accession>
<name>A0A5C3NL95_9APHY</name>
<dbReference type="STRING" id="1314778.A0A5C3NL95"/>
<evidence type="ECO:0000256" key="1">
    <source>
        <dbReference type="SAM" id="MobiDB-lite"/>
    </source>
</evidence>
<sequence>MPEYTELLACYNTVERWYSSVKSTSALQLQAIWADPTKAEIERAEKDLTKAQGKGKKVPLSTNRAAQGHVYCLDATSSIRRGSGAAKLPVPVSQKPGKRNKAKPKPASGQQLLWPHRGEGAPLRTLKGLKLCDVSCTPRTIVLELGKLTLQLQPLTHTTAQPYTRHQFDSEIAMVPCKDDMRGHRVGIGLDFGDYILCFVTADNLFATYWTVQGLPLTVKHYDVWERHNKFLLGVVSIIRKRKQYGWHRSQSLAMNVIRTVYDQIFGGVGVYTVTEAFHLAG</sequence>
<evidence type="ECO:0000313" key="3">
    <source>
        <dbReference type="Proteomes" id="UP000308197"/>
    </source>
</evidence>